<feature type="transmembrane region" description="Helical" evidence="1">
    <location>
        <begin position="9"/>
        <end position="31"/>
    </location>
</feature>
<dbReference type="Proteomes" id="UP000095287">
    <property type="component" value="Unplaced"/>
</dbReference>
<keyword evidence="1" id="KW-0812">Transmembrane</keyword>
<protein>
    <submittedName>
        <fullName evidence="3">7TM_GPCR_Srx domain-containing protein</fullName>
    </submittedName>
</protein>
<keyword evidence="1" id="KW-1133">Transmembrane helix</keyword>
<evidence type="ECO:0000313" key="3">
    <source>
        <dbReference type="WBParaSite" id="L893_g7760.t1"/>
    </source>
</evidence>
<accession>A0A1I8AP25</accession>
<reference evidence="3" key="1">
    <citation type="submission" date="2016-11" db="UniProtKB">
        <authorList>
            <consortium name="WormBaseParasite"/>
        </authorList>
    </citation>
    <scope>IDENTIFICATION</scope>
</reference>
<evidence type="ECO:0000256" key="1">
    <source>
        <dbReference type="SAM" id="Phobius"/>
    </source>
</evidence>
<keyword evidence="2" id="KW-1185">Reference proteome</keyword>
<name>A0A1I8AP25_9BILA</name>
<dbReference type="AlphaFoldDB" id="A0A1I8AP25"/>
<evidence type="ECO:0000313" key="2">
    <source>
        <dbReference type="Proteomes" id="UP000095287"/>
    </source>
</evidence>
<proteinExistence type="predicted"/>
<organism evidence="2 3">
    <name type="scientific">Steinernema glaseri</name>
    <dbReference type="NCBI Taxonomy" id="37863"/>
    <lineage>
        <taxon>Eukaryota</taxon>
        <taxon>Metazoa</taxon>
        <taxon>Ecdysozoa</taxon>
        <taxon>Nematoda</taxon>
        <taxon>Chromadorea</taxon>
        <taxon>Rhabditida</taxon>
        <taxon>Tylenchina</taxon>
        <taxon>Panagrolaimomorpha</taxon>
        <taxon>Strongyloidoidea</taxon>
        <taxon>Steinernematidae</taxon>
        <taxon>Steinernema</taxon>
    </lineage>
</organism>
<sequence>MIEFSGNTAALIAAATGLIGCVVNINVAVAYY</sequence>
<keyword evidence="1" id="KW-0472">Membrane</keyword>
<dbReference type="WBParaSite" id="L893_g7760.t1">
    <property type="protein sequence ID" value="L893_g7760.t1"/>
    <property type="gene ID" value="L893_g7760"/>
</dbReference>